<name>A0A0L8LF98_STRVR</name>
<organism evidence="2 3">
    <name type="scientific">Streptomyces viridochromogenes</name>
    <dbReference type="NCBI Taxonomy" id="1938"/>
    <lineage>
        <taxon>Bacteria</taxon>
        <taxon>Bacillati</taxon>
        <taxon>Actinomycetota</taxon>
        <taxon>Actinomycetes</taxon>
        <taxon>Kitasatosporales</taxon>
        <taxon>Streptomycetaceae</taxon>
        <taxon>Streptomyces</taxon>
    </lineage>
</organism>
<comment type="caution">
    <text evidence="2">The sequence shown here is derived from an EMBL/GenBank/DDBJ whole genome shotgun (WGS) entry which is preliminary data.</text>
</comment>
<evidence type="ECO:0000313" key="2">
    <source>
        <dbReference type="EMBL" id="KOG36802.1"/>
    </source>
</evidence>
<evidence type="ECO:0000259" key="1">
    <source>
        <dbReference type="PROSITE" id="PS51819"/>
    </source>
</evidence>
<dbReference type="Gene3D" id="3.10.180.10">
    <property type="entry name" value="2,3-Dihydroxybiphenyl 1,2-Dioxygenase, domain 1"/>
    <property type="match status" value="1"/>
</dbReference>
<dbReference type="AlphaFoldDB" id="A0A0L8LF98"/>
<protein>
    <submittedName>
        <fullName evidence="2">Glyoxalase</fullName>
    </submittedName>
</protein>
<dbReference type="EMBL" id="LGUP01000001">
    <property type="protein sequence ID" value="KOG36802.1"/>
    <property type="molecule type" value="Genomic_DNA"/>
</dbReference>
<proteinExistence type="predicted"/>
<dbReference type="InterPro" id="IPR004360">
    <property type="entry name" value="Glyas_Fos-R_dOase_dom"/>
</dbReference>
<dbReference type="OrthoDB" id="9804907at2"/>
<reference evidence="2 3" key="1">
    <citation type="submission" date="2015-06" db="EMBL/GenBank/DDBJ databases">
        <authorList>
            <person name="Hoefler B.C."/>
            <person name="Straight P.D."/>
        </authorList>
    </citation>
    <scope>NUCLEOTIDE SEQUENCE [LARGE SCALE GENOMIC DNA]</scope>
    <source>
        <strain evidence="2 3">NRRL 3427</strain>
    </source>
</reference>
<accession>A0A0L8LF98</accession>
<dbReference type="InterPro" id="IPR029068">
    <property type="entry name" value="Glyas_Bleomycin-R_OHBP_Dase"/>
</dbReference>
<dbReference type="Pfam" id="PF00903">
    <property type="entry name" value="Glyoxalase"/>
    <property type="match status" value="1"/>
</dbReference>
<evidence type="ECO:0000313" key="3">
    <source>
        <dbReference type="Proteomes" id="UP000037023"/>
    </source>
</evidence>
<dbReference type="SUPFAM" id="SSF54593">
    <property type="entry name" value="Glyoxalase/Bleomycin resistance protein/Dihydroxybiphenyl dioxygenase"/>
    <property type="match status" value="1"/>
</dbReference>
<dbReference type="InterPro" id="IPR037523">
    <property type="entry name" value="VOC_core"/>
</dbReference>
<dbReference type="RefSeq" id="WP_033200852.1">
    <property type="nucleotide sequence ID" value="NZ_LGUP01000001.1"/>
</dbReference>
<dbReference type="PROSITE" id="PS51819">
    <property type="entry name" value="VOC"/>
    <property type="match status" value="1"/>
</dbReference>
<dbReference type="Proteomes" id="UP000037023">
    <property type="component" value="Unassembled WGS sequence"/>
</dbReference>
<sequence length="130" mass="14032">MFGETSAFSGFSVDDLDAARRFYGETLGLKVEERGEGEMRVLGLTLAGGAPVFVYPKEDHTPATFTILNFAVDDIDRAVDELTDRGVTMERYPGFEADAKGIVRNAGGGPEIAWFKDPAGNVLSVLHGDM</sequence>
<dbReference type="PATRIC" id="fig|1938.6.peg.179"/>
<feature type="domain" description="VOC" evidence="1">
    <location>
        <begin position="5"/>
        <end position="128"/>
    </location>
</feature>
<gene>
    <name evidence="2" type="ORF">ADK34_00845</name>
</gene>